<dbReference type="InterPro" id="IPR003555">
    <property type="entry name" value="Claudin11"/>
</dbReference>
<dbReference type="GeneID" id="117367095"/>
<evidence type="ECO:0000256" key="10">
    <source>
        <dbReference type="ARBA" id="ARBA00046524"/>
    </source>
</evidence>
<evidence type="ECO:0000256" key="9">
    <source>
        <dbReference type="ARBA" id="ARBA00023136"/>
    </source>
</evidence>
<dbReference type="RefSeq" id="XP_033815240.1">
    <property type="nucleotide sequence ID" value="XM_033959349.1"/>
</dbReference>
<dbReference type="InterPro" id="IPR017974">
    <property type="entry name" value="Claudin_CS"/>
</dbReference>
<comment type="subcellular location">
    <subcellularLocation>
        <location evidence="11">Cell junction</location>
        <location evidence="11">Tight junction</location>
    </subcellularLocation>
    <subcellularLocation>
        <location evidence="11">Cell membrane</location>
        <topology evidence="11">Multi-pass membrane protein</topology>
    </subcellularLocation>
</comment>
<reference evidence="13" key="1">
    <citation type="submission" date="2025-08" db="UniProtKB">
        <authorList>
            <consortium name="RefSeq"/>
        </authorList>
    </citation>
    <scope>IDENTIFICATION</scope>
</reference>
<comment type="function">
    <text evidence="11">Claudins function as major constituents of the tight junction complexes that regulate the permeability of epithelia.</text>
</comment>
<dbReference type="InterPro" id="IPR004031">
    <property type="entry name" value="PMP22/EMP/MP20/Claudin"/>
</dbReference>
<comment type="caution">
    <text evidence="11">Lacks conserved residue(s) required for the propagation of feature annotation.</text>
</comment>
<dbReference type="PRINTS" id="PR01384">
    <property type="entry name" value="CLAUDIN11"/>
</dbReference>
<evidence type="ECO:0000256" key="7">
    <source>
        <dbReference type="ARBA" id="ARBA00022949"/>
    </source>
</evidence>
<keyword evidence="9 11" id="KW-0472">Membrane</keyword>
<dbReference type="Gene3D" id="1.20.140.150">
    <property type="match status" value="1"/>
</dbReference>
<dbReference type="InParanoid" id="A0A6P8S9N6"/>
<evidence type="ECO:0000256" key="5">
    <source>
        <dbReference type="ARBA" id="ARBA00022553"/>
    </source>
</evidence>
<name>A0A6P8S9N6_GEOSA</name>
<keyword evidence="7 11" id="KW-0965">Cell junction</keyword>
<sequence length="207" mass="22301">MTATCLQFIGFASSFLGWIALIITTATNEWVVTCSYSITTCRKLDEVGNKGLWADCVMSTGLYHCKPLADILILPAYIQACRALMIAACILGLPAAFLLLSALPCIRIGHEPGAVKHKRFKMGGILVLVQAFCTIVSTIWFPVSTHRETTIVHFGYSLYAGWIGAALLVFGGAVIVCCSGESEAFGENRFYYTSQGSSSTHAKSANV</sequence>
<dbReference type="Pfam" id="PF00822">
    <property type="entry name" value="PMP22_Claudin"/>
    <property type="match status" value="1"/>
</dbReference>
<dbReference type="GO" id="GO:0005923">
    <property type="term" value="C:bicellular tight junction"/>
    <property type="evidence" value="ECO:0007669"/>
    <property type="project" value="UniProtKB-SubCell"/>
</dbReference>
<protein>
    <recommendedName>
        <fullName evidence="11">Claudin</fullName>
    </recommendedName>
</protein>
<comment type="subunit">
    <text evidence="10">Interacts with tetraspanin-3/TSPAN3. Interacts with OCLN.</text>
</comment>
<dbReference type="InterPro" id="IPR006187">
    <property type="entry name" value="Claudin"/>
</dbReference>
<evidence type="ECO:0000256" key="6">
    <source>
        <dbReference type="ARBA" id="ARBA00022692"/>
    </source>
</evidence>
<dbReference type="AlphaFoldDB" id="A0A6P8S9N6"/>
<dbReference type="PROSITE" id="PS01346">
    <property type="entry name" value="CLAUDIN"/>
    <property type="match status" value="1"/>
</dbReference>
<keyword evidence="4 11" id="KW-1003">Cell membrane</keyword>
<evidence type="ECO:0000256" key="3">
    <source>
        <dbReference type="ARBA" id="ARBA00022427"/>
    </source>
</evidence>
<evidence type="ECO:0000256" key="4">
    <source>
        <dbReference type="ARBA" id="ARBA00022475"/>
    </source>
</evidence>
<dbReference type="FunCoup" id="A0A6P8S9N6">
    <property type="interactions" value="321"/>
</dbReference>
<comment type="function">
    <text evidence="1">Plays a major role in tight junction-specific obliteration of the intercellular space, through calcium-independent cell-adhesion activity.</text>
</comment>
<dbReference type="GO" id="GO:0005198">
    <property type="term" value="F:structural molecule activity"/>
    <property type="evidence" value="ECO:0007669"/>
    <property type="project" value="InterPro"/>
</dbReference>
<evidence type="ECO:0000256" key="2">
    <source>
        <dbReference type="ARBA" id="ARBA00008295"/>
    </source>
</evidence>
<proteinExistence type="inferred from homology"/>
<evidence type="ECO:0000313" key="13">
    <source>
        <dbReference type="RefSeq" id="XP_033815240.1"/>
    </source>
</evidence>
<organism evidence="12 13">
    <name type="scientific">Geotrypetes seraphini</name>
    <name type="common">Gaboon caecilian</name>
    <name type="synonym">Caecilia seraphini</name>
    <dbReference type="NCBI Taxonomy" id="260995"/>
    <lineage>
        <taxon>Eukaryota</taxon>
        <taxon>Metazoa</taxon>
        <taxon>Chordata</taxon>
        <taxon>Craniata</taxon>
        <taxon>Vertebrata</taxon>
        <taxon>Euteleostomi</taxon>
        <taxon>Amphibia</taxon>
        <taxon>Gymnophiona</taxon>
        <taxon>Geotrypetes</taxon>
    </lineage>
</organism>
<accession>A0A6P8S9N6</accession>
<keyword evidence="8 11" id="KW-1133">Transmembrane helix</keyword>
<keyword evidence="5" id="KW-0597">Phosphoprotein</keyword>
<dbReference type="OrthoDB" id="9411914at2759"/>
<dbReference type="CTD" id="5010"/>
<evidence type="ECO:0000256" key="1">
    <source>
        <dbReference type="ARBA" id="ARBA00002246"/>
    </source>
</evidence>
<evidence type="ECO:0000256" key="11">
    <source>
        <dbReference type="RuleBase" id="RU060637"/>
    </source>
</evidence>
<dbReference type="Proteomes" id="UP000515159">
    <property type="component" value="Chromosome 9"/>
</dbReference>
<comment type="similarity">
    <text evidence="2 11">Belongs to the claudin family.</text>
</comment>
<dbReference type="KEGG" id="gsh:117367095"/>
<evidence type="ECO:0000313" key="12">
    <source>
        <dbReference type="Proteomes" id="UP000515159"/>
    </source>
</evidence>
<keyword evidence="6 11" id="KW-0812">Transmembrane</keyword>
<dbReference type="GO" id="GO:0005886">
    <property type="term" value="C:plasma membrane"/>
    <property type="evidence" value="ECO:0007669"/>
    <property type="project" value="UniProtKB-SubCell"/>
</dbReference>
<feature type="transmembrane region" description="Helical" evidence="11">
    <location>
        <begin position="83"/>
        <end position="103"/>
    </location>
</feature>
<gene>
    <name evidence="13" type="primary">CLDN11</name>
</gene>
<keyword evidence="3 11" id="KW-0796">Tight junction</keyword>
<feature type="transmembrane region" description="Helical" evidence="11">
    <location>
        <begin position="124"/>
        <end position="144"/>
    </location>
</feature>
<feature type="transmembrane region" description="Helical" evidence="11">
    <location>
        <begin position="156"/>
        <end position="179"/>
    </location>
</feature>
<dbReference type="PANTHER" id="PTHR12002">
    <property type="entry name" value="CLAUDIN"/>
    <property type="match status" value="1"/>
</dbReference>
<evidence type="ECO:0000256" key="8">
    <source>
        <dbReference type="ARBA" id="ARBA00022989"/>
    </source>
</evidence>
<keyword evidence="12" id="KW-1185">Reference proteome</keyword>
<dbReference type="PRINTS" id="PR01077">
    <property type="entry name" value="CLAUDIN"/>
</dbReference>